<accession>A0A8J6C0R8</accession>
<keyword evidence="3" id="KW-1185">Reference proteome</keyword>
<keyword evidence="1" id="KW-1133">Transmembrane helix</keyword>
<sequence>MGSCASREPALLPSAAAGASDRSDASAADERIDTVVTVFDDAVYYWRVLPSAVLFAEWGSYWRIVAGVGEASATRAGVSEHEAERLFSMSLASREKHVDMYVSVTHTVGRWRAHMALLYVRHHAAAAQLSLLCAGICASWALLLRVVFDQRLPALTAVLLLVALPALCYCARLLLGPRLSLGFHAFHHSACVHAARGGRLREAGVRSLGSAIKHAREHVAIWSPGLFGRLWPVVELALHARAAAALSAKAARARAEGASGAAARQFAPRRLTVVPRWLGRTLLFTLLAHALCIGLAVRLAPALGASLSHARVHALAARMPTAREMEWSACVWVGVSGLPLFGLCALLRYRARQRTEAEAQLARFELAKSALSDEADRPLLTVLVLAHWRTVADFEAFVRVELLHTVRAALGPAWALPLSWCLFCSMPACYYGLVDATTQPYALAVRQTRADVPCYALVTVAFHATVGVVCLPLALHAAAASAWHLRALPFALGLAVDWAVLLGSAYALVLLSTRWPHALFAQCAGDNDRFF</sequence>
<feature type="transmembrane region" description="Helical" evidence="1">
    <location>
        <begin position="325"/>
        <end position="347"/>
    </location>
</feature>
<reference evidence="2" key="1">
    <citation type="submission" date="2021-05" db="EMBL/GenBank/DDBJ databases">
        <title>The genome of the haptophyte Pavlova lutheri (Diacronema luteri, Pavlovales) - a model for lipid biosynthesis in eukaryotic algae.</title>
        <authorList>
            <person name="Hulatt C.J."/>
            <person name="Posewitz M.C."/>
        </authorList>
    </citation>
    <scope>NUCLEOTIDE SEQUENCE</scope>
    <source>
        <strain evidence="2">NIVA-4/92</strain>
    </source>
</reference>
<dbReference type="OrthoDB" id="10542446at2759"/>
<protein>
    <submittedName>
        <fullName evidence="2">Uncharacterized protein</fullName>
    </submittedName>
</protein>
<feature type="transmembrane region" description="Helical" evidence="1">
    <location>
        <begin position="277"/>
        <end position="297"/>
    </location>
</feature>
<organism evidence="2 3">
    <name type="scientific">Diacronema lutheri</name>
    <name type="common">Unicellular marine alga</name>
    <name type="synonym">Monochrysis lutheri</name>
    <dbReference type="NCBI Taxonomy" id="2081491"/>
    <lineage>
        <taxon>Eukaryota</taxon>
        <taxon>Haptista</taxon>
        <taxon>Haptophyta</taxon>
        <taxon>Pavlovophyceae</taxon>
        <taxon>Pavlovales</taxon>
        <taxon>Pavlovaceae</taxon>
        <taxon>Diacronema</taxon>
    </lineage>
</organism>
<dbReference type="AlphaFoldDB" id="A0A8J6C0R8"/>
<feature type="transmembrane region" description="Helical" evidence="1">
    <location>
        <begin position="454"/>
        <end position="475"/>
    </location>
</feature>
<evidence type="ECO:0000313" key="3">
    <source>
        <dbReference type="Proteomes" id="UP000751190"/>
    </source>
</evidence>
<feature type="transmembrane region" description="Helical" evidence="1">
    <location>
        <begin position="154"/>
        <end position="175"/>
    </location>
</feature>
<gene>
    <name evidence="2" type="ORF">KFE25_012782</name>
</gene>
<evidence type="ECO:0000313" key="2">
    <source>
        <dbReference type="EMBL" id="KAG8458122.1"/>
    </source>
</evidence>
<feature type="transmembrane region" description="Helical" evidence="1">
    <location>
        <begin position="487"/>
        <end position="511"/>
    </location>
</feature>
<comment type="caution">
    <text evidence="2">The sequence shown here is derived from an EMBL/GenBank/DDBJ whole genome shotgun (WGS) entry which is preliminary data.</text>
</comment>
<keyword evidence="1" id="KW-0812">Transmembrane</keyword>
<dbReference type="Proteomes" id="UP000751190">
    <property type="component" value="Unassembled WGS sequence"/>
</dbReference>
<keyword evidence="1" id="KW-0472">Membrane</keyword>
<feature type="transmembrane region" description="Helical" evidence="1">
    <location>
        <begin position="129"/>
        <end position="148"/>
    </location>
</feature>
<dbReference type="EMBL" id="JAGTXO010000057">
    <property type="protein sequence ID" value="KAG8458122.1"/>
    <property type="molecule type" value="Genomic_DNA"/>
</dbReference>
<evidence type="ECO:0000256" key="1">
    <source>
        <dbReference type="SAM" id="Phobius"/>
    </source>
</evidence>
<proteinExistence type="predicted"/>
<name>A0A8J6C0R8_DIALT</name>
<dbReference type="OMA" id="TAREMEW"/>